<dbReference type="EMBL" id="CP013659">
    <property type="protein sequence ID" value="ALS73955.1"/>
    <property type="molecule type" value="Genomic_DNA"/>
</dbReference>
<organism evidence="1 2">
    <name type="scientific">Planococcus rifietoensis</name>
    <dbReference type="NCBI Taxonomy" id="200991"/>
    <lineage>
        <taxon>Bacteria</taxon>
        <taxon>Bacillati</taxon>
        <taxon>Bacillota</taxon>
        <taxon>Bacilli</taxon>
        <taxon>Bacillales</taxon>
        <taxon>Caryophanaceae</taxon>
        <taxon>Planococcus</taxon>
    </lineage>
</organism>
<name>A0A0U2XLF1_9BACL</name>
<gene>
    <name evidence="1" type="ORF">AUC31_01225</name>
</gene>
<accession>A0A0U2XLF1</accession>
<proteinExistence type="predicted"/>
<evidence type="ECO:0000313" key="2">
    <source>
        <dbReference type="Proteomes" id="UP000067683"/>
    </source>
</evidence>
<dbReference type="OrthoDB" id="2453421at2"/>
<dbReference type="RefSeq" id="WP_058380663.1">
    <property type="nucleotide sequence ID" value="NZ_CP013659.2"/>
</dbReference>
<evidence type="ECO:0000313" key="1">
    <source>
        <dbReference type="EMBL" id="ALS73955.1"/>
    </source>
</evidence>
<dbReference type="KEGG" id="prt:AUC31_01225"/>
<sequence>MKLINWSYAKRYNIKATFDEFPHVVVLFRQIGGYYFIYSMKGLTPEHVPGRREYVQMEYLLNKELGQLDAYLRRKSR</sequence>
<dbReference type="Proteomes" id="UP000067683">
    <property type="component" value="Chromosome"/>
</dbReference>
<reference evidence="1" key="1">
    <citation type="submission" date="2016-01" db="EMBL/GenBank/DDBJ databases">
        <title>Complete genome of Planococcus rifietoensis type strain M8.</title>
        <authorList>
            <person name="See-Too W.S."/>
        </authorList>
    </citation>
    <scope>NUCLEOTIDE SEQUENCE [LARGE SCALE GENOMIC DNA]</scope>
    <source>
        <strain evidence="1">M8</strain>
    </source>
</reference>
<keyword evidence="2" id="KW-1185">Reference proteome</keyword>
<dbReference type="AlphaFoldDB" id="A0A0U2XLF1"/>
<dbReference type="STRING" id="200991.AUC31_01225"/>
<protein>
    <submittedName>
        <fullName evidence="1">Uncharacterized protein</fullName>
    </submittedName>
</protein>